<evidence type="ECO:0000256" key="7">
    <source>
        <dbReference type="ARBA" id="ARBA00023315"/>
    </source>
</evidence>
<reference evidence="10 11" key="1">
    <citation type="submission" date="2023-09" db="EMBL/GenBank/DDBJ databases">
        <authorList>
            <person name="Rey-Velasco X."/>
        </authorList>
    </citation>
    <scope>NUCLEOTIDE SEQUENCE [LARGE SCALE GENOMIC DNA]</scope>
    <source>
        <strain evidence="10 11">F158</strain>
    </source>
</reference>
<keyword evidence="5" id="KW-0443">Lipid metabolism</keyword>
<comment type="caution">
    <text evidence="10">The sequence shown here is derived from an EMBL/GenBank/DDBJ whole genome shotgun (WGS) entry which is preliminary data.</text>
</comment>
<evidence type="ECO:0000256" key="8">
    <source>
        <dbReference type="SAM" id="Phobius"/>
    </source>
</evidence>
<dbReference type="SMART" id="SM00563">
    <property type="entry name" value="PlsC"/>
    <property type="match status" value="1"/>
</dbReference>
<dbReference type="CDD" id="cd07989">
    <property type="entry name" value="LPLAT_AGPAT-like"/>
    <property type="match status" value="1"/>
</dbReference>
<dbReference type="EMBL" id="JAVRHL010000003">
    <property type="protein sequence ID" value="MDT0683932.1"/>
    <property type="molecule type" value="Genomic_DNA"/>
</dbReference>
<dbReference type="Pfam" id="PF01553">
    <property type="entry name" value="Acyltransferase"/>
    <property type="match status" value="1"/>
</dbReference>
<organism evidence="10 11">
    <name type="scientific">Tropicimonas omnivorans</name>
    <dbReference type="NCBI Taxonomy" id="3075590"/>
    <lineage>
        <taxon>Bacteria</taxon>
        <taxon>Pseudomonadati</taxon>
        <taxon>Pseudomonadota</taxon>
        <taxon>Alphaproteobacteria</taxon>
        <taxon>Rhodobacterales</taxon>
        <taxon>Roseobacteraceae</taxon>
        <taxon>Tropicimonas</taxon>
    </lineage>
</organism>
<evidence type="ECO:0000256" key="5">
    <source>
        <dbReference type="ARBA" id="ARBA00023098"/>
    </source>
</evidence>
<keyword evidence="11" id="KW-1185">Reference proteome</keyword>
<keyword evidence="6 8" id="KW-0472">Membrane</keyword>
<sequence length="286" mass="30851">MSGPTWEGDGPGGVPTGPRGIAGWLRVLLRGSALGLVTFGGLALLLLIRLAERPLCGLRRPVTPHITQGVCRAALVILGLRRTQSGEPMPGPGAIVANHASWLDIFALNAGQRVYFVSKSEVAAWPGIGWLARATGTLFIKRDRREARAQANLFAERLAAGHLLLFFPEGTSTDGRRVLPFKTTLFQAFLSDAIRDDMAIQPVTLSYHAPVGEDARFYGWWGDMEFGGHLLQTLAARRQGRVHVTYHPPVRAADHAGRKDLARSCETAVRGPVTALVDGAADRDPA</sequence>
<comment type="subcellular location">
    <subcellularLocation>
        <location evidence="1">Membrane</location>
    </subcellularLocation>
</comment>
<evidence type="ECO:0000313" key="10">
    <source>
        <dbReference type="EMBL" id="MDT0683932.1"/>
    </source>
</evidence>
<evidence type="ECO:0000313" key="11">
    <source>
        <dbReference type="Proteomes" id="UP001265259"/>
    </source>
</evidence>
<feature type="domain" description="Phospholipid/glycerol acyltransferase" evidence="9">
    <location>
        <begin position="93"/>
        <end position="208"/>
    </location>
</feature>
<dbReference type="Proteomes" id="UP001265259">
    <property type="component" value="Unassembled WGS sequence"/>
</dbReference>
<keyword evidence="7 10" id="KW-0012">Acyltransferase</keyword>
<keyword evidence="3 8" id="KW-0812">Transmembrane</keyword>
<keyword evidence="4 8" id="KW-1133">Transmembrane helix</keyword>
<dbReference type="InterPro" id="IPR002123">
    <property type="entry name" value="Plipid/glycerol_acylTrfase"/>
</dbReference>
<feature type="transmembrane region" description="Helical" evidence="8">
    <location>
        <begin position="33"/>
        <end position="51"/>
    </location>
</feature>
<dbReference type="PANTHER" id="PTHR23063">
    <property type="entry name" value="PHOSPHOLIPID ACYLTRANSFERASE"/>
    <property type="match status" value="1"/>
</dbReference>
<proteinExistence type="predicted"/>
<gene>
    <name evidence="10" type="ORF">RM543_14675</name>
</gene>
<dbReference type="PANTHER" id="PTHR23063:SF52">
    <property type="entry name" value="LYSOPHOSPHATIDYLCHOLINE ACYLTRANSFERASE"/>
    <property type="match status" value="1"/>
</dbReference>
<keyword evidence="2" id="KW-0808">Transferase</keyword>
<evidence type="ECO:0000256" key="1">
    <source>
        <dbReference type="ARBA" id="ARBA00004370"/>
    </source>
</evidence>
<dbReference type="SUPFAM" id="SSF69593">
    <property type="entry name" value="Glycerol-3-phosphate (1)-acyltransferase"/>
    <property type="match status" value="1"/>
</dbReference>
<dbReference type="GO" id="GO:0016746">
    <property type="term" value="F:acyltransferase activity"/>
    <property type="evidence" value="ECO:0007669"/>
    <property type="project" value="UniProtKB-KW"/>
</dbReference>
<evidence type="ECO:0000256" key="6">
    <source>
        <dbReference type="ARBA" id="ARBA00023136"/>
    </source>
</evidence>
<evidence type="ECO:0000259" key="9">
    <source>
        <dbReference type="SMART" id="SM00563"/>
    </source>
</evidence>
<evidence type="ECO:0000256" key="3">
    <source>
        <dbReference type="ARBA" id="ARBA00022692"/>
    </source>
</evidence>
<protein>
    <submittedName>
        <fullName evidence="10">Lysophospholipid acyltransferase family protein</fullName>
    </submittedName>
</protein>
<dbReference type="RefSeq" id="WP_311692922.1">
    <property type="nucleotide sequence ID" value="NZ_JAVRHL010000003.1"/>
</dbReference>
<accession>A0ABU3DJN3</accession>
<evidence type="ECO:0000256" key="4">
    <source>
        <dbReference type="ARBA" id="ARBA00022989"/>
    </source>
</evidence>
<name>A0ABU3DJN3_9RHOB</name>
<evidence type="ECO:0000256" key="2">
    <source>
        <dbReference type="ARBA" id="ARBA00022679"/>
    </source>
</evidence>